<keyword evidence="3" id="KW-1185">Reference proteome</keyword>
<dbReference type="InterPro" id="IPR036770">
    <property type="entry name" value="Ankyrin_rpt-contain_sf"/>
</dbReference>
<dbReference type="SUPFAM" id="SSF48403">
    <property type="entry name" value="Ankyrin repeat"/>
    <property type="match status" value="2"/>
</dbReference>
<dbReference type="PANTHER" id="PTHR46586:SF3">
    <property type="entry name" value="ANKYRIN REPEAT-CONTAINING PROTEIN"/>
    <property type="match status" value="1"/>
</dbReference>
<evidence type="ECO:0000313" key="1">
    <source>
        <dbReference type="EMBL" id="KAF0684969.1"/>
    </source>
</evidence>
<dbReference type="Proteomes" id="UP000332933">
    <property type="component" value="Unassembled WGS sequence"/>
</dbReference>
<dbReference type="EMBL" id="CAADRA010007251">
    <property type="protein sequence ID" value="VFT99740.1"/>
    <property type="molecule type" value="Genomic_DNA"/>
</dbReference>
<reference evidence="1" key="2">
    <citation type="submission" date="2019-06" db="EMBL/GenBank/DDBJ databases">
        <title>Genomics analysis of Aphanomyces spp. identifies a new class of oomycete effector associated with host adaptation.</title>
        <authorList>
            <person name="Gaulin E."/>
        </authorList>
    </citation>
    <scope>NUCLEOTIDE SEQUENCE</scope>
    <source>
        <strain evidence="1">CBS 578.67</strain>
    </source>
</reference>
<dbReference type="Pfam" id="PF13637">
    <property type="entry name" value="Ank_4"/>
    <property type="match status" value="1"/>
</dbReference>
<sequence length="615" mass="67890">MVVRGTQRRHSNDALPDTAVRTTLTSPDILRTIATFQDGVHFALGPLLNLDLPLEHVAGCSLAKPFGNSNWSKQDSLEPLKASLHTAFQTWLGEWGVDRLPKLFALAPQLAGAAVREAIWSHDLAMLQHLHNLVDVASIPGNLLDVAASVDDLPILEFLDQVCTNGCTSLAMWWACRHGNVAMMRFLHRRQPPLPVDATWLNIALCNGHMDVVMYLDEHALVEAFKFPPGFSSAQVTSAHLWAVVKYLHGRRGVFSTDAMTLAATNGHLDIVQWLHANTEAGCSYAALSGAARHGHLAVVEYLIMHFRDKCQGPDWRKSFSKLEFALQVASGQGHLDVVQCLVAHGIDHGIGCAINEAATHGHLHVIQWLVDNQVETCTPADANKAAGSGQLAVIEWMHNHGVAINAAWVLVGAVNNGHVDVVKWMCKHHSPLLLNDPKTFARALTGAAKAGNFELVQWLYDHTTIRDNCYAMAVAASSGHLEMVQWLHAKYPQSCTDEALGNAAANGHLEVVKWLHEFVNSDGCQPEILLLTLNHRHVLKWLVANRSEGCRRCAQRTAEWSEQYAAARLLRSLPRGAQECAKCHQLSDEAFFERWCLCSCGQHRWLTDYSRPST</sequence>
<dbReference type="Gene3D" id="1.25.40.20">
    <property type="entry name" value="Ankyrin repeat-containing domain"/>
    <property type="match status" value="4"/>
</dbReference>
<gene>
    <name evidence="2" type="primary">Aste57867_23092</name>
    <name evidence="1" type="ORF">As57867_023021</name>
    <name evidence="2" type="ORF">ASTE57867_23092</name>
</gene>
<dbReference type="OrthoDB" id="70387at2759"/>
<dbReference type="InterPro" id="IPR052050">
    <property type="entry name" value="SecEffector_AnkRepeat"/>
</dbReference>
<dbReference type="SMART" id="SM00248">
    <property type="entry name" value="ANK"/>
    <property type="match status" value="5"/>
</dbReference>
<proteinExistence type="predicted"/>
<evidence type="ECO:0000313" key="3">
    <source>
        <dbReference type="Proteomes" id="UP000332933"/>
    </source>
</evidence>
<dbReference type="InterPro" id="IPR002110">
    <property type="entry name" value="Ankyrin_rpt"/>
</dbReference>
<dbReference type="EMBL" id="VJMH01007225">
    <property type="protein sequence ID" value="KAF0684969.1"/>
    <property type="molecule type" value="Genomic_DNA"/>
</dbReference>
<dbReference type="AlphaFoldDB" id="A0A485LLT9"/>
<organism evidence="2 3">
    <name type="scientific">Aphanomyces stellatus</name>
    <dbReference type="NCBI Taxonomy" id="120398"/>
    <lineage>
        <taxon>Eukaryota</taxon>
        <taxon>Sar</taxon>
        <taxon>Stramenopiles</taxon>
        <taxon>Oomycota</taxon>
        <taxon>Saprolegniomycetes</taxon>
        <taxon>Saprolegniales</taxon>
        <taxon>Verrucalvaceae</taxon>
        <taxon>Aphanomyces</taxon>
    </lineage>
</organism>
<protein>
    <submittedName>
        <fullName evidence="2">Aste57867_23092 protein</fullName>
    </submittedName>
</protein>
<evidence type="ECO:0000313" key="2">
    <source>
        <dbReference type="EMBL" id="VFT99740.1"/>
    </source>
</evidence>
<accession>A0A485LLT9</accession>
<reference evidence="2 3" key="1">
    <citation type="submission" date="2019-03" db="EMBL/GenBank/DDBJ databases">
        <authorList>
            <person name="Gaulin E."/>
            <person name="Dumas B."/>
        </authorList>
    </citation>
    <scope>NUCLEOTIDE SEQUENCE [LARGE SCALE GENOMIC DNA]</scope>
    <source>
        <strain evidence="2">CBS 568.67</strain>
    </source>
</reference>
<name>A0A485LLT9_9STRA</name>
<dbReference type="PANTHER" id="PTHR46586">
    <property type="entry name" value="ANKYRIN REPEAT-CONTAINING PROTEIN"/>
    <property type="match status" value="1"/>
</dbReference>